<dbReference type="SUPFAM" id="SSF81901">
    <property type="entry name" value="HCP-like"/>
    <property type="match status" value="1"/>
</dbReference>
<organism evidence="4 5">
    <name type="scientific">Dioscorea cayennensis subsp. rotundata</name>
    <name type="common">White Guinea yam</name>
    <name type="synonym">Dioscorea rotundata</name>
    <dbReference type="NCBI Taxonomy" id="55577"/>
    <lineage>
        <taxon>Eukaryota</taxon>
        <taxon>Viridiplantae</taxon>
        <taxon>Streptophyta</taxon>
        <taxon>Embryophyta</taxon>
        <taxon>Tracheophyta</taxon>
        <taxon>Spermatophyta</taxon>
        <taxon>Magnoliopsida</taxon>
        <taxon>Liliopsida</taxon>
        <taxon>Dioscoreales</taxon>
        <taxon>Dioscoreaceae</taxon>
        <taxon>Dioscorea</taxon>
    </lineage>
</organism>
<dbReference type="Proteomes" id="UP001515500">
    <property type="component" value="Chromosome 3"/>
</dbReference>
<dbReference type="PANTHER" id="PTHR46128">
    <property type="entry name" value="MITOCHONDRIAL GROUP I INTRON SPLICING FACTOR CCM1"/>
    <property type="match status" value="1"/>
</dbReference>
<reference evidence="5" key="1">
    <citation type="submission" date="2025-08" db="UniProtKB">
        <authorList>
            <consortium name="RefSeq"/>
        </authorList>
    </citation>
    <scope>IDENTIFICATION</scope>
</reference>
<dbReference type="InterPro" id="IPR050872">
    <property type="entry name" value="PPR_P_subfamily"/>
</dbReference>
<feature type="repeat" description="PPR" evidence="3">
    <location>
        <begin position="409"/>
        <end position="443"/>
    </location>
</feature>
<feature type="repeat" description="PPR" evidence="3">
    <location>
        <begin position="444"/>
        <end position="478"/>
    </location>
</feature>
<dbReference type="GeneID" id="120254036"/>
<feature type="repeat" description="PPR" evidence="3">
    <location>
        <begin position="863"/>
        <end position="897"/>
    </location>
</feature>
<proteinExistence type="inferred from homology"/>
<evidence type="ECO:0000256" key="3">
    <source>
        <dbReference type="PROSITE-ProRule" id="PRU00708"/>
    </source>
</evidence>
<evidence type="ECO:0000256" key="1">
    <source>
        <dbReference type="ARBA" id="ARBA00007626"/>
    </source>
</evidence>
<protein>
    <submittedName>
        <fullName evidence="5">LOW QUALITY PROTEIN: pentatricopeptide repeat-containing protein At4g30825, chloroplastic-like</fullName>
    </submittedName>
</protein>
<feature type="repeat" description="PPR" evidence="3">
    <location>
        <begin position="724"/>
        <end position="758"/>
    </location>
</feature>
<dbReference type="InterPro" id="IPR011990">
    <property type="entry name" value="TPR-like_helical_dom_sf"/>
</dbReference>
<dbReference type="NCBIfam" id="TIGR00756">
    <property type="entry name" value="PPR"/>
    <property type="match status" value="10"/>
</dbReference>
<feature type="repeat" description="PPR" evidence="3">
    <location>
        <begin position="374"/>
        <end position="408"/>
    </location>
</feature>
<dbReference type="PANTHER" id="PTHR46128:SF261">
    <property type="entry name" value="PENTACOTRIPEPTIDE-REPEAT REGION OF PRORP DOMAIN-CONTAINING PROTEIN"/>
    <property type="match status" value="1"/>
</dbReference>
<dbReference type="Gene3D" id="1.25.40.10">
    <property type="entry name" value="Tetratricopeptide repeat domain"/>
    <property type="match status" value="6"/>
</dbReference>
<dbReference type="FunFam" id="1.25.40.10:FF:003613">
    <property type="entry name" value="Pentatricopeptide repeat-containing protein At3g23020"/>
    <property type="match status" value="1"/>
</dbReference>
<evidence type="ECO:0000256" key="2">
    <source>
        <dbReference type="ARBA" id="ARBA00022737"/>
    </source>
</evidence>
<feature type="repeat" description="PPR" evidence="3">
    <location>
        <begin position="828"/>
        <end position="862"/>
    </location>
</feature>
<comment type="similarity">
    <text evidence="1">Belongs to the PPR family. P subfamily.</text>
</comment>
<gene>
    <name evidence="5" type="primary">LOC120254036</name>
</gene>
<feature type="repeat" description="PPR" evidence="3">
    <location>
        <begin position="583"/>
        <end position="617"/>
    </location>
</feature>
<dbReference type="Pfam" id="PF01535">
    <property type="entry name" value="PPR"/>
    <property type="match status" value="9"/>
</dbReference>
<evidence type="ECO:0000313" key="4">
    <source>
        <dbReference type="Proteomes" id="UP001515500"/>
    </source>
</evidence>
<name>A0AB40ASQ6_DIOCR</name>
<feature type="repeat" description="PPR" evidence="3">
    <location>
        <begin position="270"/>
        <end position="304"/>
    </location>
</feature>
<dbReference type="PROSITE" id="PS51375">
    <property type="entry name" value="PPR"/>
    <property type="match status" value="11"/>
</dbReference>
<feature type="repeat" description="PPR" evidence="3">
    <location>
        <begin position="898"/>
        <end position="932"/>
    </location>
</feature>
<feature type="repeat" description="PPR" evidence="3">
    <location>
        <begin position="793"/>
        <end position="827"/>
    </location>
</feature>
<feature type="repeat" description="PPR" evidence="3">
    <location>
        <begin position="339"/>
        <end position="373"/>
    </location>
</feature>
<sequence>MGSLQVSVASEFHDRKRFDALGNADVLAAEWIVCNSWVSGKKLLISRSHSYGGFLDDKSLKRKVNIPFSFVSGRFRCSLIDHNRFEKFIVSGPGGVHGSKSVTELVEEPQLADHVNLLGPSLTLKNPILKSADIKTKATMNNGGKAQRRNIWHRIIGMKKAETKKLPSPVSLTNEQPSNIAEEDCKLDAVLSAIGPESTTNDCMRVLKLLEKRSDEMLINFIKWMRTNGKLKQNMPAYNFAIRVLARKEDWDTANMLIQEMVSDSDCQLNSQVFSPLIQICAKRGLVDWGAKWFHMMLEKEVRPNTATIGMLMGLYQRKGKLSEAEFTFSHMRACRIHCVTAYSSMITIYTRLGMYDKSEEIIHFMGEDEVVPDLENWLVHLNTYSQQGKLKEAESVLTLMQEAGYSPNIVAYNILITGYGKQADVKAAELVFQRLQRIGLEPDETTYRSMIEGFGRADYYKEAMQYYVELKRSGFRPNSSNFYTMVNMHARHGDDRDIVQTLKDMRAAGCQYSSMLSSLLQAYERVGRLDKVRQILKASFYDEILVDQTSTSILVMSYVQNSLLDDAFQTLQEKRWKDSNYEDSLYHLLICSCKEASRYEDAIRIYNKMPQSDVYPNLHITSSMIDVFSILNRFTEAEDLYLKLKASGVIFDVIAYSIVVRMYIKAESLKDACLVLDTLENQKDIVPDKFLFMDMLRLYQQCGMLEKLANAYYLMLRCGVTWDEAMYNCVINCCGRALPVDELSRLFNEMIHCGYAANTITFNVMLDIYGKAGFLIKARKVFWMVHKRHLADIISYNTIISVHGKNKDFKLMRYFVQRMRDAGYSVSLEAYNSMLDAYGKEGLLDKFNEVLREMKQTSCTSNHYTYNILINIYGKKGWIEEVADVLSELKQRGLEPDLYSYNSLIKAYGIAGMVEEAVNVVREMRTKGIDPDRVTYSNLVVALQQNENFLEAVKWSLWMKQIGMSK</sequence>
<dbReference type="Pfam" id="PF13041">
    <property type="entry name" value="PPR_2"/>
    <property type="match status" value="3"/>
</dbReference>
<keyword evidence="2" id="KW-0677">Repeat</keyword>
<accession>A0AB40ASQ6</accession>
<dbReference type="InterPro" id="IPR002885">
    <property type="entry name" value="PPR_rpt"/>
</dbReference>
<dbReference type="RefSeq" id="XP_039118125.1">
    <property type="nucleotide sequence ID" value="XM_039262191.1"/>
</dbReference>
<dbReference type="AlphaFoldDB" id="A0AB40ASQ6"/>
<keyword evidence="4" id="KW-1185">Reference proteome</keyword>
<evidence type="ECO:0000313" key="5">
    <source>
        <dbReference type="RefSeq" id="XP_039118125.1"/>
    </source>
</evidence>